<dbReference type="Gramene" id="Pp3c12_8330V3.4">
    <property type="protein sequence ID" value="Pp3c12_8330V3.4"/>
    <property type="gene ID" value="Pp3c12_8330"/>
</dbReference>
<dbReference type="Gene3D" id="1.25.40.10">
    <property type="entry name" value="Tetratricopeptide repeat domain"/>
    <property type="match status" value="2"/>
</dbReference>
<keyword evidence="4" id="KW-1185">Reference proteome</keyword>
<dbReference type="InterPro" id="IPR002885">
    <property type="entry name" value="PPR_rpt"/>
</dbReference>
<evidence type="ECO:0000256" key="2">
    <source>
        <dbReference type="PROSITE-ProRule" id="PRU00708"/>
    </source>
</evidence>
<evidence type="ECO:0000256" key="1">
    <source>
        <dbReference type="ARBA" id="ARBA00022737"/>
    </source>
</evidence>
<dbReference type="AlphaFoldDB" id="A0A7I4AF56"/>
<accession>A0A7I4AF56</accession>
<dbReference type="NCBIfam" id="TIGR00756">
    <property type="entry name" value="PPR"/>
    <property type="match status" value="1"/>
</dbReference>
<reference evidence="3 4" key="2">
    <citation type="journal article" date="2018" name="Plant J.">
        <title>The Physcomitrella patens chromosome-scale assembly reveals moss genome structure and evolution.</title>
        <authorList>
            <person name="Lang D."/>
            <person name="Ullrich K.K."/>
            <person name="Murat F."/>
            <person name="Fuchs J."/>
            <person name="Jenkins J."/>
            <person name="Haas F.B."/>
            <person name="Piednoel M."/>
            <person name="Gundlach H."/>
            <person name="Van Bel M."/>
            <person name="Meyberg R."/>
            <person name="Vives C."/>
            <person name="Morata J."/>
            <person name="Symeonidi A."/>
            <person name="Hiss M."/>
            <person name="Muchero W."/>
            <person name="Kamisugi Y."/>
            <person name="Saleh O."/>
            <person name="Blanc G."/>
            <person name="Decker E.L."/>
            <person name="van Gessel N."/>
            <person name="Grimwood J."/>
            <person name="Hayes R.D."/>
            <person name="Graham S.W."/>
            <person name="Gunter L.E."/>
            <person name="McDaniel S.F."/>
            <person name="Hoernstein S.N.W."/>
            <person name="Larsson A."/>
            <person name="Li F.W."/>
            <person name="Perroud P.F."/>
            <person name="Phillips J."/>
            <person name="Ranjan P."/>
            <person name="Rokshar D.S."/>
            <person name="Rothfels C.J."/>
            <person name="Schneider L."/>
            <person name="Shu S."/>
            <person name="Stevenson D.W."/>
            <person name="Thummler F."/>
            <person name="Tillich M."/>
            <person name="Villarreal Aguilar J.C."/>
            <person name="Widiez T."/>
            <person name="Wong G.K."/>
            <person name="Wymore A."/>
            <person name="Zhang Y."/>
            <person name="Zimmer A.D."/>
            <person name="Quatrano R.S."/>
            <person name="Mayer K.F.X."/>
            <person name="Goodstein D."/>
            <person name="Casacuberta J.M."/>
            <person name="Vandepoele K."/>
            <person name="Reski R."/>
            <person name="Cuming A.C."/>
            <person name="Tuskan G.A."/>
            <person name="Maumus F."/>
            <person name="Salse J."/>
            <person name="Schmutz J."/>
            <person name="Rensing S.A."/>
        </authorList>
    </citation>
    <scope>NUCLEOTIDE SEQUENCE [LARGE SCALE GENOMIC DNA]</scope>
    <source>
        <strain evidence="3 4">cv. Gransden 2004</strain>
    </source>
</reference>
<protein>
    <recommendedName>
        <fullName evidence="5">Pentacotripeptide-repeat region of PRORP domain-containing protein</fullName>
    </recommendedName>
</protein>
<dbReference type="EnsemblPlants" id="Pp3c12_8330V3.4">
    <property type="protein sequence ID" value="Pp3c12_8330V3.4"/>
    <property type="gene ID" value="Pp3c12_8330"/>
</dbReference>
<reference evidence="3 4" key="1">
    <citation type="journal article" date="2008" name="Science">
        <title>The Physcomitrella genome reveals evolutionary insights into the conquest of land by plants.</title>
        <authorList>
            <person name="Rensing S."/>
            <person name="Lang D."/>
            <person name="Zimmer A."/>
            <person name="Terry A."/>
            <person name="Salamov A."/>
            <person name="Shapiro H."/>
            <person name="Nishiyama T."/>
            <person name="Perroud P.-F."/>
            <person name="Lindquist E."/>
            <person name="Kamisugi Y."/>
            <person name="Tanahashi T."/>
            <person name="Sakakibara K."/>
            <person name="Fujita T."/>
            <person name="Oishi K."/>
            <person name="Shin-I T."/>
            <person name="Kuroki Y."/>
            <person name="Toyoda A."/>
            <person name="Suzuki Y."/>
            <person name="Hashimoto A."/>
            <person name="Yamaguchi K."/>
            <person name="Sugano A."/>
            <person name="Kohara Y."/>
            <person name="Fujiyama A."/>
            <person name="Anterola A."/>
            <person name="Aoki S."/>
            <person name="Ashton N."/>
            <person name="Barbazuk W.B."/>
            <person name="Barker E."/>
            <person name="Bennetzen J."/>
            <person name="Bezanilla M."/>
            <person name="Blankenship R."/>
            <person name="Cho S.H."/>
            <person name="Dutcher S."/>
            <person name="Estelle M."/>
            <person name="Fawcett J.A."/>
            <person name="Gundlach H."/>
            <person name="Hanada K."/>
            <person name="Heyl A."/>
            <person name="Hicks K.A."/>
            <person name="Hugh J."/>
            <person name="Lohr M."/>
            <person name="Mayer K."/>
            <person name="Melkozernov A."/>
            <person name="Murata T."/>
            <person name="Nelson D."/>
            <person name="Pils B."/>
            <person name="Prigge M."/>
            <person name="Reiss B."/>
            <person name="Renner T."/>
            <person name="Rombauts S."/>
            <person name="Rushton P."/>
            <person name="Sanderfoot A."/>
            <person name="Schween G."/>
            <person name="Shiu S.-H."/>
            <person name="Stueber K."/>
            <person name="Theodoulou F.L."/>
            <person name="Tu H."/>
            <person name="Van de Peer Y."/>
            <person name="Verrier P.J."/>
            <person name="Waters E."/>
            <person name="Wood A."/>
            <person name="Yang L."/>
            <person name="Cove D."/>
            <person name="Cuming A."/>
            <person name="Hasebe M."/>
            <person name="Lucas S."/>
            <person name="Mishler D.B."/>
            <person name="Reski R."/>
            <person name="Grigoriev I."/>
            <person name="Quatrano R.S."/>
            <person name="Boore J.L."/>
        </authorList>
    </citation>
    <scope>NUCLEOTIDE SEQUENCE [LARGE SCALE GENOMIC DNA]</scope>
    <source>
        <strain evidence="3 4">cv. Gransden 2004</strain>
    </source>
</reference>
<dbReference type="InterPro" id="IPR011990">
    <property type="entry name" value="TPR-like_helical_dom_sf"/>
</dbReference>
<organism evidence="3 4">
    <name type="scientific">Physcomitrium patens</name>
    <name type="common">Spreading-leaved earth moss</name>
    <name type="synonym">Physcomitrella patens</name>
    <dbReference type="NCBI Taxonomy" id="3218"/>
    <lineage>
        <taxon>Eukaryota</taxon>
        <taxon>Viridiplantae</taxon>
        <taxon>Streptophyta</taxon>
        <taxon>Embryophyta</taxon>
        <taxon>Bryophyta</taxon>
        <taxon>Bryophytina</taxon>
        <taxon>Bryopsida</taxon>
        <taxon>Funariidae</taxon>
        <taxon>Funariales</taxon>
        <taxon>Funariaceae</taxon>
        <taxon>Physcomitrium</taxon>
    </lineage>
</organism>
<dbReference type="Pfam" id="PF01535">
    <property type="entry name" value="PPR"/>
    <property type="match status" value="1"/>
</dbReference>
<reference evidence="3" key="3">
    <citation type="submission" date="2020-12" db="UniProtKB">
        <authorList>
            <consortium name="EnsemblPlants"/>
        </authorList>
    </citation>
    <scope>IDENTIFICATION</scope>
</reference>
<dbReference type="FunCoup" id="A0A7I4AF56">
    <property type="interactions" value="456"/>
</dbReference>
<gene>
    <name evidence="3" type="primary">LOC112289167</name>
</gene>
<name>A0A7I4AF56_PHYPA</name>
<dbReference type="EMBL" id="ABEU02000012">
    <property type="status" value="NOT_ANNOTATED_CDS"/>
    <property type="molecule type" value="Genomic_DNA"/>
</dbReference>
<dbReference type="PANTHER" id="PTHR47880:SF1">
    <property type="entry name" value="OS05G0353300 PROTEIN"/>
    <property type="match status" value="1"/>
</dbReference>
<dbReference type="PANTHER" id="PTHR47880">
    <property type="entry name" value="OS05G0353300 PROTEIN"/>
    <property type="match status" value="1"/>
</dbReference>
<keyword evidence="1" id="KW-0677">Repeat</keyword>
<dbReference type="PROSITE" id="PS51375">
    <property type="entry name" value="PPR"/>
    <property type="match status" value="1"/>
</dbReference>
<dbReference type="Pfam" id="PF13812">
    <property type="entry name" value="PPR_3"/>
    <property type="match status" value="1"/>
</dbReference>
<evidence type="ECO:0000313" key="4">
    <source>
        <dbReference type="Proteomes" id="UP000006727"/>
    </source>
</evidence>
<dbReference type="Proteomes" id="UP000006727">
    <property type="component" value="Chromosome 12"/>
</dbReference>
<feature type="repeat" description="PPR" evidence="2">
    <location>
        <begin position="457"/>
        <end position="491"/>
    </location>
</feature>
<sequence length="545" mass="61851">MAVLGPSPSVINIICHHSKEILRRHWSVVDIERRLRIMALCAVHPIALHGSPLRLCPQNYEKSATLTTVVSAIKSARVVKHWHVIPKKTEFCVNISSTRNNWVPRYGVSSSCCKKKPGIRCSRDDRGGCDAAEHKFEEPFKEAIFELEIMVREPAEVLGGMQERLSAKDLELVLTYFAQDGRDSWCALEVYEWMQKENRVGDETQKLMMAIMYEWVMKLVEGEQSVEEVKSLLQDMYCVGLKPEFHIIQTIISSYWDKGRKDKALCFVKQMLETGVESDAEDPLAFLLIKMVKAGEQKEAIELVRTLHGCGLELRISSYSAALLAAVKEQEQFTKVQREVRMLVQNGQLQELEKHEKEAFATYEYLLHLQAEEIVLWAEKIGTPDKLPVIYERLLAMYCIAGNGLAAERALWQMKFSGREPPVEMYNTVVGVCGFGNHREAAFRVLSRMEALGLMPVKKTYTVLIGGFLKGGNFQEASEALLLMLTKGLRPDFHVMLAVLRSLQKAGRVSQYLHLCKTLADVGIIEPCLVYVYIDTHNLCIIRVL</sequence>
<dbReference type="InParanoid" id="A0A7I4AF56"/>
<evidence type="ECO:0000313" key="3">
    <source>
        <dbReference type="EnsemblPlants" id="Pp3c12_8330V3.4"/>
    </source>
</evidence>
<evidence type="ECO:0008006" key="5">
    <source>
        <dbReference type="Google" id="ProtNLM"/>
    </source>
</evidence>
<proteinExistence type="predicted"/>